<dbReference type="InterPro" id="IPR036890">
    <property type="entry name" value="HATPase_C_sf"/>
</dbReference>
<dbReference type="InterPro" id="IPR019734">
    <property type="entry name" value="TPR_rpt"/>
</dbReference>
<evidence type="ECO:0000256" key="6">
    <source>
        <dbReference type="ARBA" id="ARBA00023012"/>
    </source>
</evidence>
<dbReference type="Pfam" id="PF13424">
    <property type="entry name" value="TPR_12"/>
    <property type="match status" value="1"/>
</dbReference>
<evidence type="ECO:0000259" key="10">
    <source>
        <dbReference type="PROSITE" id="PS50109"/>
    </source>
</evidence>
<dbReference type="InterPro" id="IPR003661">
    <property type="entry name" value="HisK_dim/P_dom"/>
</dbReference>
<dbReference type="SUPFAM" id="SSF47384">
    <property type="entry name" value="Homodimeric domain of signal transducing histidine kinase"/>
    <property type="match status" value="1"/>
</dbReference>
<dbReference type="PRINTS" id="PR00344">
    <property type="entry name" value="BCTRLSENSOR"/>
</dbReference>
<dbReference type="Pfam" id="PF02518">
    <property type="entry name" value="HATPase_c"/>
    <property type="match status" value="1"/>
</dbReference>
<dbReference type="SMART" id="SM00387">
    <property type="entry name" value="HATPase_c"/>
    <property type="match status" value="1"/>
</dbReference>
<feature type="repeat" description="TPR" evidence="7">
    <location>
        <begin position="248"/>
        <end position="281"/>
    </location>
</feature>
<dbReference type="AlphaFoldDB" id="A0A521BB61"/>
<dbReference type="GO" id="GO:0000155">
    <property type="term" value="F:phosphorelay sensor kinase activity"/>
    <property type="evidence" value="ECO:0007669"/>
    <property type="project" value="InterPro"/>
</dbReference>
<dbReference type="SUPFAM" id="SSF48452">
    <property type="entry name" value="TPR-like"/>
    <property type="match status" value="2"/>
</dbReference>
<dbReference type="EMBL" id="FXTP01000002">
    <property type="protein sequence ID" value="SMO44313.1"/>
    <property type="molecule type" value="Genomic_DNA"/>
</dbReference>
<keyword evidence="3" id="KW-0597">Phosphoprotein</keyword>
<dbReference type="FunFam" id="3.30.565.10:FF:000006">
    <property type="entry name" value="Sensor histidine kinase WalK"/>
    <property type="match status" value="1"/>
</dbReference>
<dbReference type="Gene3D" id="3.30.565.10">
    <property type="entry name" value="Histidine kinase-like ATPase, C-terminal domain"/>
    <property type="match status" value="1"/>
</dbReference>
<dbReference type="CDD" id="cd00082">
    <property type="entry name" value="HisKA"/>
    <property type="match status" value="1"/>
</dbReference>
<keyword evidence="9" id="KW-1133">Transmembrane helix</keyword>
<keyword evidence="8" id="KW-0175">Coiled coil</keyword>
<name>A0A521BB61_9BACT</name>
<dbReference type="OrthoDB" id="9810447at2"/>
<feature type="transmembrane region" description="Helical" evidence="9">
    <location>
        <begin position="406"/>
        <end position="424"/>
    </location>
</feature>
<dbReference type="Gene3D" id="1.10.287.130">
    <property type="match status" value="1"/>
</dbReference>
<organism evidence="11 12">
    <name type="scientific">Gracilimonas mengyeensis</name>
    <dbReference type="NCBI Taxonomy" id="1302730"/>
    <lineage>
        <taxon>Bacteria</taxon>
        <taxon>Pseudomonadati</taxon>
        <taxon>Balneolota</taxon>
        <taxon>Balneolia</taxon>
        <taxon>Balneolales</taxon>
        <taxon>Balneolaceae</taxon>
        <taxon>Gracilimonas</taxon>
    </lineage>
</organism>
<dbReference type="PANTHER" id="PTHR43711">
    <property type="entry name" value="TWO-COMPONENT HISTIDINE KINASE"/>
    <property type="match status" value="1"/>
</dbReference>
<evidence type="ECO:0000256" key="7">
    <source>
        <dbReference type="PROSITE-ProRule" id="PRU00339"/>
    </source>
</evidence>
<gene>
    <name evidence="11" type="ORF">SAMN06265219_102154</name>
</gene>
<evidence type="ECO:0000313" key="12">
    <source>
        <dbReference type="Proteomes" id="UP000317557"/>
    </source>
</evidence>
<dbReference type="SMART" id="SM00028">
    <property type="entry name" value="TPR"/>
    <property type="match status" value="6"/>
</dbReference>
<dbReference type="Pfam" id="PF13181">
    <property type="entry name" value="TPR_8"/>
    <property type="match status" value="2"/>
</dbReference>
<keyword evidence="5" id="KW-0418">Kinase</keyword>
<dbReference type="Gene3D" id="1.25.40.10">
    <property type="entry name" value="Tetratricopeptide repeat domain"/>
    <property type="match status" value="2"/>
</dbReference>
<feature type="repeat" description="TPR" evidence="7">
    <location>
        <begin position="208"/>
        <end position="241"/>
    </location>
</feature>
<dbReference type="PROSITE" id="PS50109">
    <property type="entry name" value="HIS_KIN"/>
    <property type="match status" value="1"/>
</dbReference>
<evidence type="ECO:0000256" key="2">
    <source>
        <dbReference type="ARBA" id="ARBA00012438"/>
    </source>
</evidence>
<accession>A0A521BB61</accession>
<evidence type="ECO:0000256" key="3">
    <source>
        <dbReference type="ARBA" id="ARBA00022553"/>
    </source>
</evidence>
<dbReference type="InterPro" id="IPR050736">
    <property type="entry name" value="Sensor_HK_Regulatory"/>
</dbReference>
<evidence type="ECO:0000256" key="1">
    <source>
        <dbReference type="ARBA" id="ARBA00000085"/>
    </source>
</evidence>
<evidence type="ECO:0000256" key="4">
    <source>
        <dbReference type="ARBA" id="ARBA00022679"/>
    </source>
</evidence>
<evidence type="ECO:0000313" key="11">
    <source>
        <dbReference type="EMBL" id="SMO44313.1"/>
    </source>
</evidence>
<protein>
    <recommendedName>
        <fullName evidence="2">histidine kinase</fullName>
        <ecNumber evidence="2">2.7.13.3</ecNumber>
    </recommendedName>
</protein>
<feature type="coiled-coil region" evidence="8">
    <location>
        <begin position="363"/>
        <end position="401"/>
    </location>
</feature>
<evidence type="ECO:0000256" key="8">
    <source>
        <dbReference type="SAM" id="Coils"/>
    </source>
</evidence>
<dbReference type="SUPFAM" id="SSF55874">
    <property type="entry name" value="ATPase domain of HSP90 chaperone/DNA topoisomerase II/histidine kinase"/>
    <property type="match status" value="1"/>
</dbReference>
<sequence>MRLHLLDGFGIVLLLSVTFSWAGYSQSRTIDSLKTAIPYTQDGQLQQDSATIQLLNELGMAYRLVDADSTLKYARLAESLAREADYISEALFARYLQGTSYFYKGQYQKVYDLARTSLEEAGPDRYKRERAYLNQLMGLSYSAQGSYQPGLQYFIDARDLFASLDNELGVFQNMNNIGVSYLKLEDYEEALQIFLQLDSLHTLEASKISIPVNLGFIYYELKEYAKAKEQLNRVLNFEGDGFDQRALALSHFKLGQIYLAEGEYEQALYHFNLSIDEYDQLDNETQKVQSLDGIANTYLQMGDVNQALEIAREAFRIAESYEALPEKNMTAETLTNIYKERGEFETALSYHELHKELSDSLKNEDISRELGRLEAEVEYRKRELELRESQQQQNLENAKQVADRNLYIIIALFLLLIMAVVAYSQYRNSSLRKKANDLLREKNLQIEQQAARLEEMNEIKTHLFSIIAHDLRGPLSSLYGFITLTDMKALSQEEMQEMIPELAAKFKYTSTLLNNLLNWARSQLDGYKVVPTTFDLSEKVEETQKILSPQIQEKEIEVKSQLSSPLKVYADPNMIELVLLNLLSNAVKFTPKQGKIVMSATENADEVVFSIEDTGVGIPEDILHELFEGDSFYSTTGTNNEKGTGLGLMLCKDFVRKNKGRIFAESEVGEGSTFFFTLPAGKIS</sequence>
<dbReference type="Proteomes" id="UP000317557">
    <property type="component" value="Unassembled WGS sequence"/>
</dbReference>
<evidence type="ECO:0000256" key="5">
    <source>
        <dbReference type="ARBA" id="ARBA00022777"/>
    </source>
</evidence>
<dbReference type="PANTHER" id="PTHR43711:SF1">
    <property type="entry name" value="HISTIDINE KINASE 1"/>
    <property type="match status" value="1"/>
</dbReference>
<dbReference type="EC" id="2.7.13.3" evidence="2"/>
<dbReference type="RefSeq" id="WP_142453169.1">
    <property type="nucleotide sequence ID" value="NZ_FXTP01000002.1"/>
</dbReference>
<dbReference type="InterPro" id="IPR036097">
    <property type="entry name" value="HisK_dim/P_sf"/>
</dbReference>
<reference evidence="11 12" key="1">
    <citation type="submission" date="2017-05" db="EMBL/GenBank/DDBJ databases">
        <authorList>
            <person name="Varghese N."/>
            <person name="Submissions S."/>
        </authorList>
    </citation>
    <scope>NUCLEOTIDE SEQUENCE [LARGE SCALE GENOMIC DNA]</scope>
    <source>
        <strain evidence="11 12">DSM 21985</strain>
    </source>
</reference>
<keyword evidence="7" id="KW-0802">TPR repeat</keyword>
<dbReference type="InterPro" id="IPR005467">
    <property type="entry name" value="His_kinase_dom"/>
</dbReference>
<dbReference type="SMART" id="SM00388">
    <property type="entry name" value="HisKA"/>
    <property type="match status" value="1"/>
</dbReference>
<dbReference type="InterPro" id="IPR004358">
    <property type="entry name" value="Sig_transdc_His_kin-like_C"/>
</dbReference>
<proteinExistence type="predicted"/>
<evidence type="ECO:0000256" key="9">
    <source>
        <dbReference type="SAM" id="Phobius"/>
    </source>
</evidence>
<keyword evidence="4" id="KW-0808">Transferase</keyword>
<feature type="coiled-coil region" evidence="8">
    <location>
        <begin position="432"/>
        <end position="459"/>
    </location>
</feature>
<dbReference type="PROSITE" id="PS50005">
    <property type="entry name" value="TPR"/>
    <property type="match status" value="2"/>
</dbReference>
<dbReference type="InterPro" id="IPR003594">
    <property type="entry name" value="HATPase_dom"/>
</dbReference>
<dbReference type="Pfam" id="PF00512">
    <property type="entry name" value="HisKA"/>
    <property type="match status" value="1"/>
</dbReference>
<keyword evidence="12" id="KW-1185">Reference proteome</keyword>
<dbReference type="InterPro" id="IPR011990">
    <property type="entry name" value="TPR-like_helical_dom_sf"/>
</dbReference>
<comment type="catalytic activity">
    <reaction evidence="1">
        <text>ATP + protein L-histidine = ADP + protein N-phospho-L-histidine.</text>
        <dbReference type="EC" id="2.7.13.3"/>
    </reaction>
</comment>
<keyword evidence="9" id="KW-0812">Transmembrane</keyword>
<keyword evidence="6" id="KW-0902">Two-component regulatory system</keyword>
<keyword evidence="9" id="KW-0472">Membrane</keyword>
<feature type="domain" description="Histidine kinase" evidence="10">
    <location>
        <begin position="466"/>
        <end position="682"/>
    </location>
</feature>